<feature type="region of interest" description="Disordered" evidence="1">
    <location>
        <begin position="92"/>
        <end position="126"/>
    </location>
</feature>
<protein>
    <submittedName>
        <fullName evidence="2">Uncharacterized protein</fullName>
    </submittedName>
</protein>
<sequence length="126" mass="14886">MEALPSCNSDWSENNITADIKQTPLEENGKNTPKSILKRSLDADWSRYVPRKLKEPMSKKLKETIPTALGAIKEAYYKLKVEYLKGELEELKRREEREMRENKRREDEHTKKNLLLDLDRKLQANK</sequence>
<feature type="compositionally biased region" description="Basic and acidic residues" evidence="1">
    <location>
        <begin position="92"/>
        <end position="111"/>
    </location>
</feature>
<evidence type="ECO:0000313" key="2">
    <source>
        <dbReference type="EMBL" id="KAK9703098.1"/>
    </source>
</evidence>
<evidence type="ECO:0000313" key="3">
    <source>
        <dbReference type="Proteomes" id="UP001458880"/>
    </source>
</evidence>
<feature type="region of interest" description="Disordered" evidence="1">
    <location>
        <begin position="1"/>
        <end position="34"/>
    </location>
</feature>
<proteinExistence type="predicted"/>
<feature type="compositionally biased region" description="Polar residues" evidence="1">
    <location>
        <begin position="1"/>
        <end position="17"/>
    </location>
</feature>
<reference evidence="2 3" key="1">
    <citation type="journal article" date="2024" name="BMC Genomics">
        <title>De novo assembly and annotation of Popillia japonica's genome with initial clues to its potential as an invasive pest.</title>
        <authorList>
            <person name="Cucini C."/>
            <person name="Boschi S."/>
            <person name="Funari R."/>
            <person name="Cardaioli E."/>
            <person name="Iannotti N."/>
            <person name="Marturano G."/>
            <person name="Paoli F."/>
            <person name="Bruttini M."/>
            <person name="Carapelli A."/>
            <person name="Frati F."/>
            <person name="Nardi F."/>
        </authorList>
    </citation>
    <scope>NUCLEOTIDE SEQUENCE [LARGE SCALE GENOMIC DNA]</scope>
    <source>
        <strain evidence="2">DMR45628</strain>
    </source>
</reference>
<dbReference type="EMBL" id="JASPKY010000376">
    <property type="protein sequence ID" value="KAK9703098.1"/>
    <property type="molecule type" value="Genomic_DNA"/>
</dbReference>
<feature type="compositionally biased region" description="Basic and acidic residues" evidence="1">
    <location>
        <begin position="117"/>
        <end position="126"/>
    </location>
</feature>
<dbReference type="Proteomes" id="UP001458880">
    <property type="component" value="Unassembled WGS sequence"/>
</dbReference>
<accession>A0AAW1JH94</accession>
<comment type="caution">
    <text evidence="2">The sequence shown here is derived from an EMBL/GenBank/DDBJ whole genome shotgun (WGS) entry which is preliminary data.</text>
</comment>
<name>A0AAW1JH94_POPJA</name>
<evidence type="ECO:0000256" key="1">
    <source>
        <dbReference type="SAM" id="MobiDB-lite"/>
    </source>
</evidence>
<keyword evidence="3" id="KW-1185">Reference proteome</keyword>
<organism evidence="2 3">
    <name type="scientific">Popillia japonica</name>
    <name type="common">Japanese beetle</name>
    <dbReference type="NCBI Taxonomy" id="7064"/>
    <lineage>
        <taxon>Eukaryota</taxon>
        <taxon>Metazoa</taxon>
        <taxon>Ecdysozoa</taxon>
        <taxon>Arthropoda</taxon>
        <taxon>Hexapoda</taxon>
        <taxon>Insecta</taxon>
        <taxon>Pterygota</taxon>
        <taxon>Neoptera</taxon>
        <taxon>Endopterygota</taxon>
        <taxon>Coleoptera</taxon>
        <taxon>Polyphaga</taxon>
        <taxon>Scarabaeiformia</taxon>
        <taxon>Scarabaeidae</taxon>
        <taxon>Rutelinae</taxon>
        <taxon>Popillia</taxon>
    </lineage>
</organism>
<gene>
    <name evidence="2" type="ORF">QE152_g29534</name>
</gene>
<dbReference type="AlphaFoldDB" id="A0AAW1JH94"/>